<dbReference type="AlphaFoldDB" id="A0A0P1GFN0"/>
<protein>
    <submittedName>
        <fullName evidence="1">Uncharacterized protein</fullName>
    </submittedName>
</protein>
<evidence type="ECO:0000313" key="1">
    <source>
        <dbReference type="EMBL" id="CUH80589.1"/>
    </source>
</evidence>
<evidence type="ECO:0000313" key="2">
    <source>
        <dbReference type="Proteomes" id="UP000054935"/>
    </source>
</evidence>
<reference evidence="1 2" key="1">
    <citation type="submission" date="2015-09" db="EMBL/GenBank/DDBJ databases">
        <authorList>
            <consortium name="Swine Surveillance"/>
        </authorList>
    </citation>
    <scope>NUCLEOTIDE SEQUENCE [LARGE SCALE GENOMIC DNA]</scope>
    <source>
        <strain evidence="1 2">CECT 7648</strain>
    </source>
</reference>
<organism evidence="1 2">
    <name type="scientific">Tropicibacter naphthalenivorans</name>
    <dbReference type="NCBI Taxonomy" id="441103"/>
    <lineage>
        <taxon>Bacteria</taxon>
        <taxon>Pseudomonadati</taxon>
        <taxon>Pseudomonadota</taxon>
        <taxon>Alphaproteobacteria</taxon>
        <taxon>Rhodobacterales</taxon>
        <taxon>Roseobacteraceae</taxon>
        <taxon>Tropicibacter</taxon>
    </lineage>
</organism>
<dbReference type="Proteomes" id="UP000054935">
    <property type="component" value="Unassembled WGS sequence"/>
</dbReference>
<gene>
    <name evidence="1" type="ORF">TRN7648_03043</name>
</gene>
<dbReference type="EMBL" id="CYSE01000006">
    <property type="protein sequence ID" value="CUH80589.1"/>
    <property type="molecule type" value="Genomic_DNA"/>
</dbReference>
<name>A0A0P1GFN0_9RHOB</name>
<sequence length="54" mass="5979">MSWGLTAVQGVTGYETWGAIAEELAAQIGVPVLSFYNKEHMIEDQVQAAFRAHR</sequence>
<dbReference type="RefSeq" id="WP_159452502.1">
    <property type="nucleotide sequence ID" value="NZ_CYSE01000006.1"/>
</dbReference>
<accession>A0A0P1GFN0</accession>
<dbReference type="STRING" id="441103.TRN7648_03043"/>
<proteinExistence type="predicted"/>
<keyword evidence="2" id="KW-1185">Reference proteome</keyword>